<dbReference type="EMBL" id="JAXAVX010000002">
    <property type="protein sequence ID" value="MDX8151083.1"/>
    <property type="molecule type" value="Genomic_DNA"/>
</dbReference>
<evidence type="ECO:0000256" key="2">
    <source>
        <dbReference type="SAM" id="Phobius"/>
    </source>
</evidence>
<gene>
    <name evidence="3" type="ORF">SK069_05725</name>
</gene>
<evidence type="ECO:0000256" key="1">
    <source>
        <dbReference type="SAM" id="MobiDB-lite"/>
    </source>
</evidence>
<dbReference type="RefSeq" id="WP_319953236.1">
    <property type="nucleotide sequence ID" value="NZ_JAXAVX010000002.1"/>
</dbReference>
<dbReference type="Proteomes" id="UP001277761">
    <property type="component" value="Unassembled WGS sequence"/>
</dbReference>
<keyword evidence="2" id="KW-1133">Transmembrane helix</keyword>
<feature type="transmembrane region" description="Helical" evidence="2">
    <location>
        <begin position="21"/>
        <end position="38"/>
    </location>
</feature>
<accession>A0ABU4VJK0</accession>
<feature type="region of interest" description="Disordered" evidence="1">
    <location>
        <begin position="62"/>
        <end position="84"/>
    </location>
</feature>
<proteinExistence type="predicted"/>
<keyword evidence="2" id="KW-0472">Membrane</keyword>
<organism evidence="3 4">
    <name type="scientific">Patulibacter brassicae</name>
    <dbReference type="NCBI Taxonomy" id="1705717"/>
    <lineage>
        <taxon>Bacteria</taxon>
        <taxon>Bacillati</taxon>
        <taxon>Actinomycetota</taxon>
        <taxon>Thermoleophilia</taxon>
        <taxon>Solirubrobacterales</taxon>
        <taxon>Patulibacteraceae</taxon>
        <taxon>Patulibacter</taxon>
    </lineage>
</organism>
<evidence type="ECO:0000313" key="4">
    <source>
        <dbReference type="Proteomes" id="UP001277761"/>
    </source>
</evidence>
<keyword evidence="2" id="KW-0812">Transmembrane</keyword>
<protein>
    <recommendedName>
        <fullName evidence="5">DUF202 domain-containing protein</fullName>
    </recommendedName>
</protein>
<keyword evidence="4" id="KW-1185">Reference proteome</keyword>
<name>A0ABU4VJK0_9ACTN</name>
<evidence type="ECO:0008006" key="5">
    <source>
        <dbReference type="Google" id="ProtNLM"/>
    </source>
</evidence>
<comment type="caution">
    <text evidence="3">The sequence shown here is derived from an EMBL/GenBank/DDBJ whole genome shotgun (WGS) entry which is preliminary data.</text>
</comment>
<sequence length="84" mass="8898">MRARLPSSSTIDRVESLLLRWIAPGVGIFLMTILGLALDSRNPFAWAAATTLVTLRVAVKLRDGDDSPPSIDPPPTRGSSGSAP</sequence>
<evidence type="ECO:0000313" key="3">
    <source>
        <dbReference type="EMBL" id="MDX8151083.1"/>
    </source>
</evidence>
<reference evidence="3 4" key="1">
    <citation type="submission" date="2023-11" db="EMBL/GenBank/DDBJ databases">
        <authorList>
            <person name="Xu M."/>
            <person name="Jiang T."/>
        </authorList>
    </citation>
    <scope>NUCLEOTIDE SEQUENCE [LARGE SCALE GENOMIC DNA]</scope>
    <source>
        <strain evidence="3 4">SD</strain>
    </source>
</reference>